<proteinExistence type="predicted"/>
<reference evidence="1 2" key="1">
    <citation type="journal article" date="2013" name="ISME J.">
        <title>Metabolic model for the filamentous 'Candidatus Microthrix parvicella' based on genomic and metagenomic analyses.</title>
        <authorList>
            <person name="Jon McIlroy S."/>
            <person name="Kristiansen R."/>
            <person name="Albertsen M."/>
            <person name="Michael Karst S."/>
            <person name="Rossetti S."/>
            <person name="Lund Nielsen J."/>
            <person name="Tandoi V."/>
            <person name="James Seviour R."/>
            <person name="Nielsen P.H."/>
        </authorList>
    </citation>
    <scope>NUCLEOTIDE SEQUENCE [LARGE SCALE GENOMIC DNA]</scope>
    <source>
        <strain evidence="1 2">RN1</strain>
    </source>
</reference>
<evidence type="ECO:0000313" key="1">
    <source>
        <dbReference type="EMBL" id="CCM62591.1"/>
    </source>
</evidence>
<name>R4YZY5_9ACTN</name>
<dbReference type="OrthoDB" id="1550603at2"/>
<dbReference type="InterPro" id="IPR014942">
    <property type="entry name" value="AbiEii"/>
</dbReference>
<sequence length="294" mass="32539">MAAGTLTEALVRLHGAGRADTYGAALLDVAQDHLLWLLAELGHFDDGTLVFKGGTALRKCRLGSGGRFSTDLDFVAPDDDTVLEVCESIDGASVAGFQDSLQSTRGDGRHWTMQVRHPQLGQPDVAASVEFARRPLILRPERIGFVHLSIHRVYEIALPELPVIAEAEACAEKLARYRRVVLGRDVYGLAQFASGAMDEALVRRLWVLKVWGDVVDEGRGDKPADPADILEPRSEGDFAPDSIGKLTQPVDLRRWERVVRERFEFLVALDEDERRWAACDPRHRHEIEAAISAS</sequence>
<dbReference type="eggNOG" id="COG2253">
    <property type="taxonomic scope" value="Bacteria"/>
</dbReference>
<dbReference type="Proteomes" id="UP000018291">
    <property type="component" value="Unassembled WGS sequence"/>
</dbReference>
<protein>
    <recommendedName>
        <fullName evidence="3">Nucleotidyl transferase AbiEii/AbiGii toxin family protein</fullName>
    </recommendedName>
</protein>
<gene>
    <name evidence="1" type="ORF">BN381_130149</name>
</gene>
<dbReference type="EMBL" id="CANL01000005">
    <property type="protein sequence ID" value="CCM62591.1"/>
    <property type="molecule type" value="Genomic_DNA"/>
</dbReference>
<evidence type="ECO:0008006" key="3">
    <source>
        <dbReference type="Google" id="ProtNLM"/>
    </source>
</evidence>
<evidence type="ECO:0000313" key="2">
    <source>
        <dbReference type="Proteomes" id="UP000018291"/>
    </source>
</evidence>
<organism evidence="1 2">
    <name type="scientific">Candidatus Neomicrothrix parvicella RN1</name>
    <dbReference type="NCBI Taxonomy" id="1229780"/>
    <lineage>
        <taxon>Bacteria</taxon>
        <taxon>Bacillati</taxon>
        <taxon>Actinomycetota</taxon>
        <taxon>Acidimicrobiia</taxon>
        <taxon>Acidimicrobiales</taxon>
        <taxon>Microthrixaceae</taxon>
        <taxon>Candidatus Neomicrothrix</taxon>
    </lineage>
</organism>
<accession>R4YZY5</accession>
<dbReference type="Gene3D" id="3.10.450.620">
    <property type="entry name" value="JHP933, nucleotidyltransferase-like core domain"/>
    <property type="match status" value="1"/>
</dbReference>
<dbReference type="HOGENOM" id="CLU_087261_0_0_11"/>
<keyword evidence="2" id="KW-1185">Reference proteome</keyword>
<dbReference type="RefSeq" id="WP_012224096.1">
    <property type="nucleotide sequence ID" value="NZ_HG422565.1"/>
</dbReference>
<dbReference type="STRING" id="1229780.BN381_130149"/>
<dbReference type="AlphaFoldDB" id="R4YZY5"/>
<dbReference type="Pfam" id="PF08843">
    <property type="entry name" value="AbiEii"/>
    <property type="match status" value="1"/>
</dbReference>
<comment type="caution">
    <text evidence="1">The sequence shown here is derived from an EMBL/GenBank/DDBJ whole genome shotgun (WGS) entry which is preliminary data.</text>
</comment>